<evidence type="ECO:0000313" key="1">
    <source>
        <dbReference type="EMBL" id="EPQ21466.1"/>
    </source>
</evidence>
<comment type="caution">
    <text evidence="1">The sequence shown here is derived from an EMBL/GenBank/DDBJ whole genome shotgun (WGS) entry which is preliminary data.</text>
</comment>
<protein>
    <submittedName>
        <fullName evidence="1">ATP-binding protein</fullName>
    </submittedName>
</protein>
<organism evidence="1 2">
    <name type="scientific">Mycobacteroides abscessus subsp. bolletii CRM-0020</name>
    <dbReference type="NCBI Taxonomy" id="1306401"/>
    <lineage>
        <taxon>Bacteria</taxon>
        <taxon>Bacillati</taxon>
        <taxon>Actinomycetota</taxon>
        <taxon>Actinomycetes</taxon>
        <taxon>Mycobacteriales</taxon>
        <taxon>Mycobacteriaceae</taxon>
        <taxon>Mycobacteroides</taxon>
        <taxon>Mycobacteroides abscessus</taxon>
    </lineage>
</organism>
<dbReference type="AlphaFoldDB" id="A0A829HRM2"/>
<evidence type="ECO:0000313" key="2">
    <source>
        <dbReference type="Proteomes" id="UP000014969"/>
    </source>
</evidence>
<sequence length="149" mass="16618">MARVLVTGMSGAGKTTLLRELARRGLRTVDTDYDGWTLADGSWDENRISALLERHSDVVVSGTVDNQVDFYDRFGHLVLLSVPVDVAIARVRARTDNPYGRTTAEQDEIVRNTEEIEPLLRESATLELDGRLSVPELADRVEALARQPR</sequence>
<dbReference type="Gene3D" id="3.40.50.300">
    <property type="entry name" value="P-loop containing nucleotide triphosphate hydrolases"/>
    <property type="match status" value="2"/>
</dbReference>
<keyword evidence="1" id="KW-0067">ATP-binding</keyword>
<dbReference type="Pfam" id="PF13238">
    <property type="entry name" value="AAA_18"/>
    <property type="match status" value="1"/>
</dbReference>
<name>A0A829HRM2_9MYCO</name>
<gene>
    <name evidence="1" type="ORF">J108_21095</name>
</gene>
<dbReference type="RefSeq" id="WP_005063994.1">
    <property type="nucleotide sequence ID" value="NZ_ATFQ01000031.1"/>
</dbReference>
<reference evidence="1 2" key="1">
    <citation type="journal article" date="2013" name="Genome Announc.">
        <title>Genome Sequence of an Epidemic Isolate of Mycobacterium abscessus subsp. bolletii from Rio de Janeiro, Brazil.</title>
        <authorList>
            <person name="Davidson R.M."/>
            <person name="Reynolds P.R."/>
            <person name="Farias-Hesson E."/>
            <person name="Duarte R.S."/>
            <person name="Jackson M."/>
            <person name="Strong M."/>
        </authorList>
    </citation>
    <scope>NUCLEOTIDE SEQUENCE [LARGE SCALE GENOMIC DNA]</scope>
    <source>
        <strain evidence="1 2">CRM-0020</strain>
    </source>
</reference>
<proteinExistence type="predicted"/>
<dbReference type="Proteomes" id="UP000014969">
    <property type="component" value="Unassembled WGS sequence"/>
</dbReference>
<dbReference type="GO" id="GO:0005524">
    <property type="term" value="F:ATP binding"/>
    <property type="evidence" value="ECO:0007669"/>
    <property type="project" value="UniProtKB-KW"/>
</dbReference>
<keyword evidence="1" id="KW-0547">Nucleotide-binding</keyword>
<dbReference type="EMBL" id="ATFQ01000031">
    <property type="protein sequence ID" value="EPQ21466.1"/>
    <property type="molecule type" value="Genomic_DNA"/>
</dbReference>
<dbReference type="InterPro" id="IPR027417">
    <property type="entry name" value="P-loop_NTPase"/>
</dbReference>
<accession>A0A829HRM2</accession>
<dbReference type="SUPFAM" id="SSF52540">
    <property type="entry name" value="P-loop containing nucleoside triphosphate hydrolases"/>
    <property type="match status" value="1"/>
</dbReference>